<dbReference type="HOGENOM" id="CLU_017594_4_0_1"/>
<evidence type="ECO:0000313" key="3">
    <source>
        <dbReference type="EMBL" id="CCE84090.1"/>
    </source>
</evidence>
<dbReference type="EMBL" id="FO082048">
    <property type="protein sequence ID" value="CCE85121.1"/>
    <property type="molecule type" value="Genomic_DNA"/>
</dbReference>
<feature type="region of interest" description="Disordered" evidence="1">
    <location>
        <begin position="610"/>
        <end position="650"/>
    </location>
</feature>
<dbReference type="AlphaFoldDB" id="G8Y9H6"/>
<name>G8Y9H6_PICSO</name>
<gene>
    <name evidence="3" type="primary">Piso0_004693</name>
    <name evidence="3" type="ORF">GNLVRS01_PISO0K22494g</name>
    <name evidence="4" type="ORF">GNLVRS01_PISO0L22495g</name>
</gene>
<dbReference type="Gene3D" id="3.30.1360.180">
    <property type="match status" value="1"/>
</dbReference>
<organism evidence="3 5">
    <name type="scientific">Pichia sorbitophila (strain ATCC MYA-4447 / BCRC 22081 / CBS 7064 / NBRC 10061 / NRRL Y-12695)</name>
    <name type="common">Hybrid yeast</name>
    <dbReference type="NCBI Taxonomy" id="559304"/>
    <lineage>
        <taxon>Eukaryota</taxon>
        <taxon>Fungi</taxon>
        <taxon>Dikarya</taxon>
        <taxon>Ascomycota</taxon>
        <taxon>Saccharomycotina</taxon>
        <taxon>Pichiomycetes</taxon>
        <taxon>Debaryomycetaceae</taxon>
        <taxon>Millerozyma</taxon>
    </lineage>
</organism>
<proteinExistence type="predicted"/>
<dbReference type="STRING" id="559304.G8Y9H6"/>
<protein>
    <submittedName>
        <fullName evidence="3">Piso0_004693 protein</fullName>
    </submittedName>
</protein>
<dbReference type="SUPFAM" id="SSF53649">
    <property type="entry name" value="Alkaline phosphatase-like"/>
    <property type="match status" value="1"/>
</dbReference>
<dbReference type="eggNOG" id="KOG2645">
    <property type="taxonomic scope" value="Eukaryota"/>
</dbReference>
<dbReference type="EMBL" id="FO082049">
    <property type="protein sequence ID" value="CCE84090.1"/>
    <property type="molecule type" value="Genomic_DNA"/>
</dbReference>
<dbReference type="InterPro" id="IPR017850">
    <property type="entry name" value="Alkaline_phosphatase_core_sf"/>
</dbReference>
<feature type="transmembrane region" description="Helical" evidence="2">
    <location>
        <begin position="110"/>
        <end position="129"/>
    </location>
</feature>
<dbReference type="InParanoid" id="G8Y9H6"/>
<dbReference type="InterPro" id="IPR002591">
    <property type="entry name" value="Phosphodiest/P_Trfase"/>
</dbReference>
<evidence type="ECO:0000256" key="1">
    <source>
        <dbReference type="SAM" id="MobiDB-lite"/>
    </source>
</evidence>
<keyword evidence="5" id="KW-1185">Reference proteome</keyword>
<dbReference type="FunFam" id="3.30.1360.180:FF:000003">
    <property type="entry name" value="Type I phosphodiesterase/nucleotide pyrophosphatase family protein"/>
    <property type="match status" value="1"/>
</dbReference>
<dbReference type="FunCoup" id="G8Y9H6">
    <property type="interactions" value="347"/>
</dbReference>
<keyword evidence="2" id="KW-0812">Transmembrane</keyword>
<dbReference type="GO" id="GO:0047429">
    <property type="term" value="F:nucleoside triphosphate diphosphatase activity"/>
    <property type="evidence" value="ECO:0007669"/>
    <property type="project" value="TreeGrafter"/>
</dbReference>
<dbReference type="PANTHER" id="PTHR10151">
    <property type="entry name" value="ECTONUCLEOTIDE PYROPHOSPHATASE/PHOSPHODIESTERASE"/>
    <property type="match status" value="1"/>
</dbReference>
<evidence type="ECO:0000313" key="4">
    <source>
        <dbReference type="EMBL" id="CCE85121.1"/>
    </source>
</evidence>
<keyword evidence="2" id="KW-0472">Membrane</keyword>
<accession>G8Y9H6</accession>
<dbReference type="GO" id="GO:0017111">
    <property type="term" value="F:ribonucleoside triphosphate phosphatase activity"/>
    <property type="evidence" value="ECO:0007669"/>
    <property type="project" value="TreeGrafter"/>
</dbReference>
<reference evidence="3" key="1">
    <citation type="submission" date="2011-10" db="EMBL/GenBank/DDBJ databases">
        <authorList>
            <person name="Genoscope - CEA"/>
        </authorList>
    </citation>
    <scope>NUCLEOTIDE SEQUENCE</scope>
</reference>
<evidence type="ECO:0000313" key="5">
    <source>
        <dbReference type="Proteomes" id="UP000005222"/>
    </source>
</evidence>
<sequence>MNGERHFNVDIPVTDLDELDDDVFEGQGGHSPEDHFGDGLDELDYDLNKPSTFKEKIKNYFGKLKSNRGYNRLESQNATGFANDLDPDSDGFIENIRDYKIKMVYTKFRNTLYIGIGVIVALFLVGLYAKKSRNARYVANYPYSKPFLNNGTHLFYPTTMVISLDGFHPHYINSERTPALHSMMVNNFGAPYMIPSFPSSTFPNHFTLVTGLYPSEHGIVGNTFFDPDLKKQFVNTNPKKGGLDPDFWKGAEPIWQTAFKQDVKTAAHMWPGSEVPEVALGYLSEVDAYNGSVTLSSKSSNIMKWLDEEDISVRPQLILGYVPTIDQYGHRYGISGKELENSIREVDTFVSSVLEGLKVRNLDNIVNLIILSDHGMAPTSNDRLLYLDDVVDLKKIEHIDGWPLYGLRPFEEHNVESVVEEIRKKMAALPESLSSHYSVYLKSELPEEWNFGRDDKSHKFNYRLAPIWIIPDTGYVVTTAEQMKKYQNDYRPKGVHGYNNTELLMRALFLAKGPYFNEKLKSGTGNEKLLPFQNTEIYNLVCDTINIEPSPNNGSFGHGGSCSDGPLVSPKNVLPDNWTDPLIYPNLTFKVEHLVKDPTYDILWKKPGQEEDAATNDKVPDVTFTSSSFSPTTKPTAPSLTYEAGSSSTTSENFFDEVLDELVSEVEKIASHYLGDYKTR</sequence>
<feature type="compositionally biased region" description="Low complexity" evidence="1">
    <location>
        <begin position="623"/>
        <end position="639"/>
    </location>
</feature>
<dbReference type="CDD" id="cd16018">
    <property type="entry name" value="Enpp"/>
    <property type="match status" value="1"/>
</dbReference>
<reference evidence="5" key="2">
    <citation type="journal article" date="2012" name="G3 (Bethesda)">
        <title>Pichia sorbitophila, an interspecies yeast hybrid reveals early steps of genome resolution following polyploidization.</title>
        <authorList>
            <person name="Leh Louis V."/>
            <person name="Despons L."/>
            <person name="Friedrich A."/>
            <person name="Martin T."/>
            <person name="Durrens P."/>
            <person name="Casaregola S."/>
            <person name="Neuveglise C."/>
            <person name="Fairhead C."/>
            <person name="Marck C."/>
            <person name="Cruz J.A."/>
            <person name="Straub M.L."/>
            <person name="Kugler V."/>
            <person name="Sacerdot C."/>
            <person name="Uzunov Z."/>
            <person name="Thierry A."/>
            <person name="Weiss S."/>
            <person name="Bleykasten C."/>
            <person name="De Montigny J."/>
            <person name="Jacques N."/>
            <person name="Jung P."/>
            <person name="Lemaire M."/>
            <person name="Mallet S."/>
            <person name="Morel G."/>
            <person name="Richard G.F."/>
            <person name="Sarkar A."/>
            <person name="Savel G."/>
            <person name="Schacherer J."/>
            <person name="Seret M.L."/>
            <person name="Talla E."/>
            <person name="Samson G."/>
            <person name="Jubin C."/>
            <person name="Poulain J."/>
            <person name="Vacherie B."/>
            <person name="Barbe V."/>
            <person name="Pelletier E."/>
            <person name="Sherman D.J."/>
            <person name="Westhof E."/>
            <person name="Weissenbach J."/>
            <person name="Baret P.V."/>
            <person name="Wincker P."/>
            <person name="Gaillardin C."/>
            <person name="Dujon B."/>
            <person name="Souciet J.L."/>
        </authorList>
    </citation>
    <scope>NUCLEOTIDE SEQUENCE [LARGE SCALE GENOMIC DNA]</scope>
    <source>
        <strain evidence="5">ATCC MYA-4447 / BCRC 22081 / CBS 7064 / NBRC 10061 / NRRL Y-12695</strain>
    </source>
</reference>
<dbReference type="GO" id="GO:0009141">
    <property type="term" value="P:nucleoside triphosphate metabolic process"/>
    <property type="evidence" value="ECO:0007669"/>
    <property type="project" value="TreeGrafter"/>
</dbReference>
<dbReference type="Proteomes" id="UP000005222">
    <property type="component" value="Chromosome L"/>
</dbReference>
<evidence type="ECO:0000256" key="2">
    <source>
        <dbReference type="SAM" id="Phobius"/>
    </source>
</evidence>
<dbReference type="PANTHER" id="PTHR10151:SF120">
    <property type="entry name" value="BIS(5'-ADENOSYL)-TRIPHOSPHATASE"/>
    <property type="match status" value="1"/>
</dbReference>
<dbReference type="Pfam" id="PF01663">
    <property type="entry name" value="Phosphodiest"/>
    <property type="match status" value="1"/>
</dbReference>
<dbReference type="OrthoDB" id="415411at2759"/>
<dbReference type="Proteomes" id="UP000005222">
    <property type="component" value="Chromosome K"/>
</dbReference>
<keyword evidence="2" id="KW-1133">Transmembrane helix</keyword>
<dbReference type="Gene3D" id="3.40.720.10">
    <property type="entry name" value="Alkaline Phosphatase, subunit A"/>
    <property type="match status" value="1"/>
</dbReference>